<evidence type="ECO:0000256" key="5">
    <source>
        <dbReference type="ARBA" id="ARBA00022884"/>
    </source>
</evidence>
<gene>
    <name evidence="9" type="ORF">O3M35_011890</name>
</gene>
<dbReference type="GO" id="GO:0005737">
    <property type="term" value="C:cytoplasm"/>
    <property type="evidence" value="ECO:0007669"/>
    <property type="project" value="UniProtKB-SubCell"/>
</dbReference>
<dbReference type="GO" id="GO:0005730">
    <property type="term" value="C:nucleolus"/>
    <property type="evidence" value="ECO:0007669"/>
    <property type="project" value="UniProtKB-SubCell"/>
</dbReference>
<keyword evidence="5 7" id="KW-0694">RNA-binding</keyword>
<keyword evidence="10" id="KW-1185">Reference proteome</keyword>
<keyword evidence="6 7" id="KW-0539">Nucleus</keyword>
<dbReference type="PANTHER" id="PTHR15341">
    <property type="entry name" value="SUN-COR STEROID HORMONE RECEPTOR CO-REPRESSOR"/>
    <property type="match status" value="1"/>
</dbReference>
<dbReference type="GO" id="GO:0003677">
    <property type="term" value="F:DNA binding"/>
    <property type="evidence" value="ECO:0007669"/>
    <property type="project" value="UniProtKB-KW"/>
</dbReference>
<evidence type="ECO:0000313" key="9">
    <source>
        <dbReference type="EMBL" id="KAK9503289.1"/>
    </source>
</evidence>
<feature type="region of interest" description="Disordered" evidence="8">
    <location>
        <begin position="118"/>
        <end position="137"/>
    </location>
</feature>
<evidence type="ECO:0000256" key="7">
    <source>
        <dbReference type="RuleBase" id="RU368003"/>
    </source>
</evidence>
<comment type="similarity">
    <text evidence="2 7">Belongs to the C1D family.</text>
</comment>
<dbReference type="Proteomes" id="UP001461498">
    <property type="component" value="Unassembled WGS sequence"/>
</dbReference>
<protein>
    <recommendedName>
        <fullName evidence="3 7">Nuclear nucleic acid-binding protein C1D</fullName>
    </recommendedName>
</protein>
<dbReference type="GO" id="GO:0010468">
    <property type="term" value="P:regulation of gene expression"/>
    <property type="evidence" value="ECO:0007669"/>
    <property type="project" value="TreeGrafter"/>
</dbReference>
<dbReference type="GO" id="GO:0000460">
    <property type="term" value="P:maturation of 5.8S rRNA"/>
    <property type="evidence" value="ECO:0007669"/>
    <property type="project" value="TreeGrafter"/>
</dbReference>
<evidence type="ECO:0000256" key="8">
    <source>
        <dbReference type="SAM" id="MobiDB-lite"/>
    </source>
</evidence>
<dbReference type="InterPro" id="IPR011082">
    <property type="entry name" value="Exosome-assoc_fac/DNA_repair"/>
</dbReference>
<dbReference type="InterPro" id="IPR007146">
    <property type="entry name" value="Sas10/Utp3/C1D"/>
</dbReference>
<organism evidence="9 10">
    <name type="scientific">Rhynocoris fuscipes</name>
    <dbReference type="NCBI Taxonomy" id="488301"/>
    <lineage>
        <taxon>Eukaryota</taxon>
        <taxon>Metazoa</taxon>
        <taxon>Ecdysozoa</taxon>
        <taxon>Arthropoda</taxon>
        <taxon>Hexapoda</taxon>
        <taxon>Insecta</taxon>
        <taxon>Pterygota</taxon>
        <taxon>Neoptera</taxon>
        <taxon>Paraneoptera</taxon>
        <taxon>Hemiptera</taxon>
        <taxon>Heteroptera</taxon>
        <taxon>Panheteroptera</taxon>
        <taxon>Cimicomorpha</taxon>
        <taxon>Reduviidae</taxon>
        <taxon>Harpactorinae</taxon>
        <taxon>Harpactorini</taxon>
        <taxon>Rhynocoris</taxon>
    </lineage>
</organism>
<comment type="subunit">
    <text evidence="7">Monomer and homodimer.</text>
</comment>
<evidence type="ECO:0000313" key="10">
    <source>
        <dbReference type="Proteomes" id="UP001461498"/>
    </source>
</evidence>
<feature type="compositionally biased region" description="Basic and acidic residues" evidence="8">
    <location>
        <begin position="122"/>
        <end position="137"/>
    </location>
</feature>
<evidence type="ECO:0000256" key="1">
    <source>
        <dbReference type="ARBA" id="ARBA00004123"/>
    </source>
</evidence>
<evidence type="ECO:0000256" key="2">
    <source>
        <dbReference type="ARBA" id="ARBA00009154"/>
    </source>
</evidence>
<reference evidence="9 10" key="1">
    <citation type="submission" date="2022-12" db="EMBL/GenBank/DDBJ databases">
        <title>Chromosome-level genome assembly of true bugs.</title>
        <authorList>
            <person name="Ma L."/>
            <person name="Li H."/>
        </authorList>
    </citation>
    <scope>NUCLEOTIDE SEQUENCE [LARGE SCALE GENOMIC DNA]</scope>
    <source>
        <strain evidence="9">Lab_2022b</strain>
    </source>
</reference>
<comment type="subcellular location">
    <subcellularLocation>
        <location evidence="7">Cytoplasm</location>
    </subcellularLocation>
    <subcellularLocation>
        <location evidence="7">Nucleus</location>
        <location evidence="7">Nucleolus</location>
    </subcellularLocation>
    <subcellularLocation>
        <location evidence="1 7">Nucleus</location>
    </subcellularLocation>
</comment>
<evidence type="ECO:0000256" key="6">
    <source>
        <dbReference type="ARBA" id="ARBA00023242"/>
    </source>
</evidence>
<dbReference type="AlphaFoldDB" id="A0AAW1D411"/>
<comment type="function">
    <text evidence="7">Plays a role in the recruitment of the exosome to pre-rRNA to mediate the 3'-5' end processing of the 5.8S rRNA.</text>
</comment>
<dbReference type="PANTHER" id="PTHR15341:SF3">
    <property type="entry name" value="NUCLEAR NUCLEIC ACID-BINDING PROTEIN C1D"/>
    <property type="match status" value="1"/>
</dbReference>
<sequence>MMETNNKHLEPKELLKQLEDFKNSRTNIETVLDLLMEGNVFDKLTTEDKVKHDLFISYTLTSLYWMYLRTKGINPASHMVKAEIDRVQEYNKKFKRVLDRKSAPHIQKAAAGRFVKHGLWQPKEKPPETNKRKTFED</sequence>
<dbReference type="GO" id="GO:0000178">
    <property type="term" value="C:exosome (RNase complex)"/>
    <property type="evidence" value="ECO:0007669"/>
    <property type="project" value="TreeGrafter"/>
</dbReference>
<dbReference type="Pfam" id="PF04000">
    <property type="entry name" value="Sas10_Utp3"/>
    <property type="match status" value="1"/>
</dbReference>
<comment type="caution">
    <text evidence="9">The sequence shown here is derived from an EMBL/GenBank/DDBJ whole genome shotgun (WGS) entry which is preliminary data.</text>
</comment>
<evidence type="ECO:0000256" key="4">
    <source>
        <dbReference type="ARBA" id="ARBA00022552"/>
    </source>
</evidence>
<proteinExistence type="inferred from homology"/>
<accession>A0AAW1D411</accession>
<name>A0AAW1D411_9HEMI</name>
<evidence type="ECO:0000256" key="3">
    <source>
        <dbReference type="ARBA" id="ARBA00015212"/>
    </source>
</evidence>
<keyword evidence="7" id="KW-0238">DNA-binding</keyword>
<keyword evidence="4 7" id="KW-0698">rRNA processing</keyword>
<dbReference type="GO" id="GO:0003723">
    <property type="term" value="F:RNA binding"/>
    <property type="evidence" value="ECO:0007669"/>
    <property type="project" value="UniProtKB-UniRule"/>
</dbReference>
<dbReference type="EMBL" id="JAPXFL010000008">
    <property type="protein sequence ID" value="KAK9503289.1"/>
    <property type="molecule type" value="Genomic_DNA"/>
</dbReference>
<keyword evidence="7" id="KW-0963">Cytoplasm</keyword>